<proteinExistence type="predicted"/>
<dbReference type="InterPro" id="IPR007110">
    <property type="entry name" value="Ig-like_dom"/>
</dbReference>
<evidence type="ECO:0000259" key="1">
    <source>
        <dbReference type="PROSITE" id="PS50835"/>
    </source>
</evidence>
<sequence>MDHNDTIVAVGLPPLLAGQGPLFLVEPPPRLEFSNSSGGRLDCAAQGSPSPALRWLLSDGAPALPIPGLRLSLRNGSLAFPPFPPASFRPDVHAATYRCVATNALGRVLSREVKLRAGGWKWEPLR</sequence>
<feature type="domain" description="Ig-like" evidence="1">
    <location>
        <begin position="21"/>
        <end position="110"/>
    </location>
</feature>
<reference evidence="2" key="2">
    <citation type="submission" date="2017-10" db="EMBL/GenBank/DDBJ databases">
        <title>Ladona fulva Genome sequencing and assembly.</title>
        <authorList>
            <person name="Murali S."/>
            <person name="Richards S."/>
            <person name="Bandaranaike D."/>
            <person name="Bellair M."/>
            <person name="Blankenburg K."/>
            <person name="Chao H."/>
            <person name="Dinh H."/>
            <person name="Doddapaneni H."/>
            <person name="Dugan-Rocha S."/>
            <person name="Elkadiri S."/>
            <person name="Gnanaolivu R."/>
            <person name="Hernandez B."/>
            <person name="Skinner E."/>
            <person name="Javaid M."/>
            <person name="Lee S."/>
            <person name="Li M."/>
            <person name="Ming W."/>
            <person name="Munidasa M."/>
            <person name="Muniz J."/>
            <person name="Nguyen L."/>
            <person name="Hughes D."/>
            <person name="Osuji N."/>
            <person name="Pu L.-L."/>
            <person name="Puazo M."/>
            <person name="Qu C."/>
            <person name="Quiroz J."/>
            <person name="Raj R."/>
            <person name="Weissenberger G."/>
            <person name="Xin Y."/>
            <person name="Zou X."/>
            <person name="Han Y."/>
            <person name="Worley K."/>
            <person name="Muzny D."/>
            <person name="Gibbs R."/>
        </authorList>
    </citation>
    <scope>NUCLEOTIDE SEQUENCE</scope>
    <source>
        <strain evidence="2">Sampled in the wild</strain>
    </source>
</reference>
<evidence type="ECO:0000313" key="2">
    <source>
        <dbReference type="EMBL" id="KAG8228366.1"/>
    </source>
</evidence>
<dbReference type="InterPro" id="IPR036179">
    <property type="entry name" value="Ig-like_dom_sf"/>
</dbReference>
<dbReference type="Gene3D" id="2.60.40.10">
    <property type="entry name" value="Immunoglobulins"/>
    <property type="match status" value="1"/>
</dbReference>
<dbReference type="SUPFAM" id="SSF48726">
    <property type="entry name" value="Immunoglobulin"/>
    <property type="match status" value="1"/>
</dbReference>
<accession>A0A8K0NZZ6</accession>
<evidence type="ECO:0000313" key="3">
    <source>
        <dbReference type="Proteomes" id="UP000792457"/>
    </source>
</evidence>
<dbReference type="AlphaFoldDB" id="A0A8K0NZZ6"/>
<dbReference type="EMBL" id="KZ308369">
    <property type="protein sequence ID" value="KAG8228366.1"/>
    <property type="molecule type" value="Genomic_DNA"/>
</dbReference>
<dbReference type="OrthoDB" id="5969272at2759"/>
<protein>
    <recommendedName>
        <fullName evidence="1">Ig-like domain-containing protein</fullName>
    </recommendedName>
</protein>
<dbReference type="Proteomes" id="UP000792457">
    <property type="component" value="Unassembled WGS sequence"/>
</dbReference>
<dbReference type="InterPro" id="IPR013783">
    <property type="entry name" value="Ig-like_fold"/>
</dbReference>
<keyword evidence="3" id="KW-1185">Reference proteome</keyword>
<comment type="caution">
    <text evidence="2">The sequence shown here is derived from an EMBL/GenBank/DDBJ whole genome shotgun (WGS) entry which is preliminary data.</text>
</comment>
<organism evidence="2 3">
    <name type="scientific">Ladona fulva</name>
    <name type="common">Scarce chaser dragonfly</name>
    <name type="synonym">Libellula fulva</name>
    <dbReference type="NCBI Taxonomy" id="123851"/>
    <lineage>
        <taxon>Eukaryota</taxon>
        <taxon>Metazoa</taxon>
        <taxon>Ecdysozoa</taxon>
        <taxon>Arthropoda</taxon>
        <taxon>Hexapoda</taxon>
        <taxon>Insecta</taxon>
        <taxon>Pterygota</taxon>
        <taxon>Palaeoptera</taxon>
        <taxon>Odonata</taxon>
        <taxon>Epiprocta</taxon>
        <taxon>Anisoptera</taxon>
        <taxon>Libelluloidea</taxon>
        <taxon>Libellulidae</taxon>
        <taxon>Ladona</taxon>
    </lineage>
</organism>
<reference evidence="2" key="1">
    <citation type="submission" date="2013-04" db="EMBL/GenBank/DDBJ databases">
        <authorList>
            <person name="Qu J."/>
            <person name="Murali S.C."/>
            <person name="Bandaranaike D."/>
            <person name="Bellair M."/>
            <person name="Blankenburg K."/>
            <person name="Chao H."/>
            <person name="Dinh H."/>
            <person name="Doddapaneni H."/>
            <person name="Downs B."/>
            <person name="Dugan-Rocha S."/>
            <person name="Elkadiri S."/>
            <person name="Gnanaolivu R.D."/>
            <person name="Hernandez B."/>
            <person name="Javaid M."/>
            <person name="Jayaseelan J.C."/>
            <person name="Lee S."/>
            <person name="Li M."/>
            <person name="Ming W."/>
            <person name="Munidasa M."/>
            <person name="Muniz J."/>
            <person name="Nguyen L."/>
            <person name="Ongeri F."/>
            <person name="Osuji N."/>
            <person name="Pu L.-L."/>
            <person name="Puazo M."/>
            <person name="Qu C."/>
            <person name="Quiroz J."/>
            <person name="Raj R."/>
            <person name="Weissenberger G."/>
            <person name="Xin Y."/>
            <person name="Zou X."/>
            <person name="Han Y."/>
            <person name="Richards S."/>
            <person name="Worley K."/>
            <person name="Muzny D."/>
            <person name="Gibbs R."/>
        </authorList>
    </citation>
    <scope>NUCLEOTIDE SEQUENCE</scope>
    <source>
        <strain evidence="2">Sampled in the wild</strain>
    </source>
</reference>
<dbReference type="PROSITE" id="PS50835">
    <property type="entry name" value="IG_LIKE"/>
    <property type="match status" value="1"/>
</dbReference>
<gene>
    <name evidence="2" type="ORF">J437_LFUL006817</name>
</gene>
<name>A0A8K0NZZ6_LADFU</name>